<dbReference type="SUPFAM" id="SSF54447">
    <property type="entry name" value="ssDNA-binding transcriptional regulator domain"/>
    <property type="match status" value="1"/>
</dbReference>
<reference evidence="9 10" key="1">
    <citation type="submission" date="2024-01" db="EMBL/GenBank/DDBJ databases">
        <title>Genome assemblies of Stephania.</title>
        <authorList>
            <person name="Yang L."/>
        </authorList>
    </citation>
    <scope>NUCLEOTIDE SEQUENCE [LARGE SCALE GENOMIC DNA]</scope>
    <source>
        <strain evidence="9">JXDWG</strain>
        <tissue evidence="9">Leaf</tissue>
    </source>
</reference>
<comment type="subcellular location">
    <subcellularLocation>
        <location evidence="1">Nucleus</location>
    </subcellularLocation>
</comment>
<dbReference type="AlphaFoldDB" id="A0AAP0LBP9"/>
<evidence type="ECO:0000256" key="1">
    <source>
        <dbReference type="ARBA" id="ARBA00004123"/>
    </source>
</evidence>
<evidence type="ECO:0000256" key="6">
    <source>
        <dbReference type="ARBA" id="ARBA00023242"/>
    </source>
</evidence>
<feature type="compositionally biased region" description="Gly residues" evidence="7">
    <location>
        <begin position="1"/>
        <end position="16"/>
    </location>
</feature>
<keyword evidence="6" id="KW-0539">Nucleus</keyword>
<dbReference type="Gene3D" id="2.30.31.10">
    <property type="entry name" value="Transcriptional Coactivator Pc4, Chain A"/>
    <property type="match status" value="1"/>
</dbReference>
<dbReference type="Proteomes" id="UP001419268">
    <property type="component" value="Unassembled WGS sequence"/>
</dbReference>
<organism evidence="9 10">
    <name type="scientific">Stephania cephalantha</name>
    <dbReference type="NCBI Taxonomy" id="152367"/>
    <lineage>
        <taxon>Eukaryota</taxon>
        <taxon>Viridiplantae</taxon>
        <taxon>Streptophyta</taxon>
        <taxon>Embryophyta</taxon>
        <taxon>Tracheophyta</taxon>
        <taxon>Spermatophyta</taxon>
        <taxon>Magnoliopsida</taxon>
        <taxon>Ranunculales</taxon>
        <taxon>Menispermaceae</taxon>
        <taxon>Menispermoideae</taxon>
        <taxon>Cissampelideae</taxon>
        <taxon>Stephania</taxon>
    </lineage>
</organism>
<keyword evidence="3" id="KW-0805">Transcription regulation</keyword>
<gene>
    <name evidence="9" type="ORF">Scep_002578</name>
</gene>
<dbReference type="InterPro" id="IPR009044">
    <property type="entry name" value="ssDNA-bd_transcriptional_reg"/>
</dbReference>
<dbReference type="InterPro" id="IPR045125">
    <property type="entry name" value="Sub1/Tcp4-like"/>
</dbReference>
<dbReference type="EMBL" id="JBBNAG010000001">
    <property type="protein sequence ID" value="KAK9167387.1"/>
    <property type="molecule type" value="Genomic_DNA"/>
</dbReference>
<keyword evidence="4" id="KW-0238">DNA-binding</keyword>
<feature type="compositionally biased region" description="Basic and acidic residues" evidence="7">
    <location>
        <begin position="20"/>
        <end position="34"/>
    </location>
</feature>
<evidence type="ECO:0000259" key="8">
    <source>
        <dbReference type="Pfam" id="PF02229"/>
    </source>
</evidence>
<protein>
    <recommendedName>
        <fullName evidence="8">Transcriptional coactivator p15 (PC4) C-terminal domain-containing protein</fullName>
    </recommendedName>
</protein>
<evidence type="ECO:0000256" key="2">
    <source>
        <dbReference type="ARBA" id="ARBA00009001"/>
    </source>
</evidence>
<evidence type="ECO:0000313" key="10">
    <source>
        <dbReference type="Proteomes" id="UP001419268"/>
    </source>
</evidence>
<dbReference type="PANTHER" id="PTHR13215">
    <property type="entry name" value="RNA POLYMERASE II TRANSCRIPTIONAL COACTIVATOR"/>
    <property type="match status" value="1"/>
</dbReference>
<feature type="region of interest" description="Disordered" evidence="7">
    <location>
        <begin position="1"/>
        <end position="53"/>
    </location>
</feature>
<evidence type="ECO:0000256" key="3">
    <source>
        <dbReference type="ARBA" id="ARBA00023015"/>
    </source>
</evidence>
<dbReference type="InterPro" id="IPR003173">
    <property type="entry name" value="PC4_C"/>
</dbReference>
<proteinExistence type="inferred from homology"/>
<dbReference type="GO" id="GO:0003713">
    <property type="term" value="F:transcription coactivator activity"/>
    <property type="evidence" value="ECO:0007669"/>
    <property type="project" value="InterPro"/>
</dbReference>
<keyword evidence="5" id="KW-0804">Transcription</keyword>
<comment type="similarity">
    <text evidence="2">Belongs to the transcriptional coactivator PC4 family.</text>
</comment>
<sequence length="120" mass="13243">MSGWGRGRGRGRGGGWKSKRKDDDDGDDGGHEDGGAPPKKNPKRDSSSDDSDTLLVCDISKNRRVSVRAWQGKPVVDIREFYYKDGKDLPGKKGISLSMDQWNILRKHVGEIDAAVDENS</sequence>
<comment type="caution">
    <text evidence="9">The sequence shown here is derived from an EMBL/GenBank/DDBJ whole genome shotgun (WGS) entry which is preliminary data.</text>
</comment>
<evidence type="ECO:0000256" key="4">
    <source>
        <dbReference type="ARBA" id="ARBA00023125"/>
    </source>
</evidence>
<dbReference type="FunFam" id="2.30.31.10:FF:000005">
    <property type="entry name" value="Putative transcriptional co-activator"/>
    <property type="match status" value="1"/>
</dbReference>
<dbReference type="Pfam" id="PF02229">
    <property type="entry name" value="PC4"/>
    <property type="match status" value="1"/>
</dbReference>
<dbReference type="GO" id="GO:0005634">
    <property type="term" value="C:nucleus"/>
    <property type="evidence" value="ECO:0007669"/>
    <property type="project" value="UniProtKB-SubCell"/>
</dbReference>
<feature type="domain" description="Transcriptional coactivator p15 (PC4) C-terminal" evidence="8">
    <location>
        <begin position="57"/>
        <end position="108"/>
    </location>
</feature>
<dbReference type="GO" id="GO:0003677">
    <property type="term" value="F:DNA binding"/>
    <property type="evidence" value="ECO:0007669"/>
    <property type="project" value="UniProtKB-KW"/>
</dbReference>
<evidence type="ECO:0000256" key="5">
    <source>
        <dbReference type="ARBA" id="ARBA00023163"/>
    </source>
</evidence>
<accession>A0AAP0LBP9</accession>
<evidence type="ECO:0000256" key="7">
    <source>
        <dbReference type="SAM" id="MobiDB-lite"/>
    </source>
</evidence>
<evidence type="ECO:0000313" key="9">
    <source>
        <dbReference type="EMBL" id="KAK9167387.1"/>
    </source>
</evidence>
<keyword evidence="10" id="KW-1185">Reference proteome</keyword>
<dbReference type="GO" id="GO:0060261">
    <property type="term" value="P:positive regulation of transcription initiation by RNA polymerase II"/>
    <property type="evidence" value="ECO:0007669"/>
    <property type="project" value="InterPro"/>
</dbReference>
<name>A0AAP0LBP9_9MAGN</name>